<gene>
    <name evidence="2" type="ORF">UU7_08875</name>
</gene>
<evidence type="ECO:0000256" key="1">
    <source>
        <dbReference type="SAM" id="Phobius"/>
    </source>
</evidence>
<proteinExistence type="predicted"/>
<evidence type="ECO:0000313" key="2">
    <source>
        <dbReference type="EMBL" id="EIL93403.1"/>
    </source>
</evidence>
<keyword evidence="1" id="KW-1133">Transmembrane helix</keyword>
<dbReference type="RefSeq" id="WP_007807472.1">
    <property type="nucleotide sequence ID" value="NZ_AJXT01000019.1"/>
</dbReference>
<evidence type="ECO:0000313" key="3">
    <source>
        <dbReference type="Proteomes" id="UP000003226"/>
    </source>
</evidence>
<keyword evidence="1" id="KW-0812">Transmembrane</keyword>
<feature type="transmembrane region" description="Helical" evidence="1">
    <location>
        <begin position="15"/>
        <end position="36"/>
    </location>
</feature>
<keyword evidence="1" id="KW-0472">Membrane</keyword>
<protein>
    <recommendedName>
        <fullName evidence="4">DUF304 domain-containing protein</fullName>
    </recommendedName>
</protein>
<evidence type="ECO:0008006" key="4">
    <source>
        <dbReference type="Google" id="ProtNLM"/>
    </source>
</evidence>
<feature type="transmembrane region" description="Helical" evidence="1">
    <location>
        <begin position="48"/>
        <end position="65"/>
    </location>
</feature>
<dbReference type="AlphaFoldDB" id="I4W1R2"/>
<dbReference type="OrthoDB" id="5953360at2"/>
<organism evidence="2 3">
    <name type="scientific">Rhodanobacter spathiphylli B39</name>
    <dbReference type="NCBI Taxonomy" id="1163407"/>
    <lineage>
        <taxon>Bacteria</taxon>
        <taxon>Pseudomonadati</taxon>
        <taxon>Pseudomonadota</taxon>
        <taxon>Gammaproteobacteria</taxon>
        <taxon>Lysobacterales</taxon>
        <taxon>Rhodanobacteraceae</taxon>
        <taxon>Rhodanobacter</taxon>
    </lineage>
</organism>
<reference evidence="2 3" key="1">
    <citation type="journal article" date="2012" name="J. Bacteriol.">
        <title>Genome sequences for six rhodanobacter strains, isolated from soils and the terrestrial subsurface, with variable denitrification capabilities.</title>
        <authorList>
            <person name="Kostka J.E."/>
            <person name="Green S.J."/>
            <person name="Rishishwar L."/>
            <person name="Prakash O."/>
            <person name="Katz L.S."/>
            <person name="Marino-Ramirez L."/>
            <person name="Jordan I.K."/>
            <person name="Munk C."/>
            <person name="Ivanova N."/>
            <person name="Mikhailova N."/>
            <person name="Watson D.B."/>
            <person name="Brown S.D."/>
            <person name="Palumbo A.V."/>
            <person name="Brooks S.C."/>
        </authorList>
    </citation>
    <scope>NUCLEOTIDE SEQUENCE [LARGE SCALE GENOMIC DNA]</scope>
    <source>
        <strain evidence="2 3">B39</strain>
    </source>
</reference>
<dbReference type="PATRIC" id="fig|1163407.3.peg.1783"/>
<sequence>MQRLSSSSTGFYKRVFPVLWFGFIVLFFAFSLWARLQPGSADDRPPDLVFLAMPLMMAAIGFVVFRRLIFDLMDEVWLDGDWLVVTNRGEKRRVPLADVMNINATTTTNPRRITVMLRSAGPLGSEFNFMPASPRGLFNLFKPDPVATALIRRVDAARQAAR</sequence>
<dbReference type="STRING" id="1163407.UU7_08875"/>
<dbReference type="eggNOG" id="ENOG5031CN4">
    <property type="taxonomic scope" value="Bacteria"/>
</dbReference>
<name>I4W1R2_9GAMM</name>
<dbReference type="Proteomes" id="UP000003226">
    <property type="component" value="Unassembled WGS sequence"/>
</dbReference>
<keyword evidence="3" id="KW-1185">Reference proteome</keyword>
<accession>I4W1R2</accession>
<comment type="caution">
    <text evidence="2">The sequence shown here is derived from an EMBL/GenBank/DDBJ whole genome shotgun (WGS) entry which is preliminary data.</text>
</comment>
<dbReference type="EMBL" id="AJXT01000019">
    <property type="protein sequence ID" value="EIL93403.1"/>
    <property type="molecule type" value="Genomic_DNA"/>
</dbReference>